<keyword evidence="5" id="KW-1185">Reference proteome</keyword>
<evidence type="ECO:0000259" key="3">
    <source>
        <dbReference type="Pfam" id="PF26616"/>
    </source>
</evidence>
<keyword evidence="2" id="KW-0472">Membrane</keyword>
<dbReference type="EMBL" id="ML976067">
    <property type="protein sequence ID" value="KAF1940154.1"/>
    <property type="molecule type" value="Genomic_DNA"/>
</dbReference>
<dbReference type="AlphaFoldDB" id="A0A6A5SKK2"/>
<dbReference type="Pfam" id="PF26616">
    <property type="entry name" value="CorA-like"/>
    <property type="match status" value="1"/>
</dbReference>
<evidence type="ECO:0000313" key="4">
    <source>
        <dbReference type="EMBL" id="KAF1940154.1"/>
    </source>
</evidence>
<name>A0A6A5SKK2_9PLEO</name>
<feature type="transmembrane region" description="Helical" evidence="2">
    <location>
        <begin position="548"/>
        <end position="570"/>
    </location>
</feature>
<feature type="domain" description="CorA-like transporter" evidence="3">
    <location>
        <begin position="96"/>
        <end position="345"/>
    </location>
</feature>
<gene>
    <name evidence="4" type="ORF">EJ02DRAFT_406954</name>
</gene>
<keyword evidence="2" id="KW-0812">Transmembrane</keyword>
<feature type="compositionally biased region" description="Low complexity" evidence="1">
    <location>
        <begin position="117"/>
        <end position="132"/>
    </location>
</feature>
<feature type="region of interest" description="Disordered" evidence="1">
    <location>
        <begin position="51"/>
        <end position="87"/>
    </location>
</feature>
<reference evidence="4" key="1">
    <citation type="journal article" date="2020" name="Stud. Mycol.">
        <title>101 Dothideomycetes genomes: a test case for predicting lifestyles and emergence of pathogens.</title>
        <authorList>
            <person name="Haridas S."/>
            <person name="Albert R."/>
            <person name="Binder M."/>
            <person name="Bloem J."/>
            <person name="Labutti K."/>
            <person name="Salamov A."/>
            <person name="Andreopoulos B."/>
            <person name="Baker S."/>
            <person name="Barry K."/>
            <person name="Bills G."/>
            <person name="Bluhm B."/>
            <person name="Cannon C."/>
            <person name="Castanera R."/>
            <person name="Culley D."/>
            <person name="Daum C."/>
            <person name="Ezra D."/>
            <person name="Gonzalez J."/>
            <person name="Henrissat B."/>
            <person name="Kuo A."/>
            <person name="Liang C."/>
            <person name="Lipzen A."/>
            <person name="Lutzoni F."/>
            <person name="Magnuson J."/>
            <person name="Mondo S."/>
            <person name="Nolan M."/>
            <person name="Ohm R."/>
            <person name="Pangilinan J."/>
            <person name="Park H.-J."/>
            <person name="Ramirez L."/>
            <person name="Alfaro M."/>
            <person name="Sun H."/>
            <person name="Tritt A."/>
            <person name="Yoshinaga Y."/>
            <person name="Zwiers L.-H."/>
            <person name="Turgeon B."/>
            <person name="Goodwin S."/>
            <person name="Spatafora J."/>
            <person name="Crous P."/>
            <person name="Grigoriev I."/>
        </authorList>
    </citation>
    <scope>NUCLEOTIDE SEQUENCE</scope>
    <source>
        <strain evidence="4">CBS 161.51</strain>
    </source>
</reference>
<protein>
    <recommendedName>
        <fullName evidence="3">CorA-like transporter domain-containing protein</fullName>
    </recommendedName>
</protein>
<keyword evidence="2" id="KW-1133">Transmembrane helix</keyword>
<feature type="region of interest" description="Disordered" evidence="1">
    <location>
        <begin position="105"/>
        <end position="144"/>
    </location>
</feature>
<organism evidence="4 5">
    <name type="scientific">Clathrospora elynae</name>
    <dbReference type="NCBI Taxonomy" id="706981"/>
    <lineage>
        <taxon>Eukaryota</taxon>
        <taxon>Fungi</taxon>
        <taxon>Dikarya</taxon>
        <taxon>Ascomycota</taxon>
        <taxon>Pezizomycotina</taxon>
        <taxon>Dothideomycetes</taxon>
        <taxon>Pleosporomycetidae</taxon>
        <taxon>Pleosporales</taxon>
        <taxon>Diademaceae</taxon>
        <taxon>Clathrospora</taxon>
    </lineage>
</organism>
<sequence>MKTSRYFERTLFYDRSPAADEYYERSADLIFEKSGVDAQIEVRYQPSSIDFQHQKEVHRTDPHSKSFTNVDSALHSDGPADESNCVEDDKDKHVEADQIHSSLWDLDNASDSDDARSSSSLASSTALPTALDQRQGNSVPPMYPGLPKLTVDKIDSSNVQNFVRQTKSNFRVFYLRQKHSYSRIQATKELFEQLLDSCNVFPRFNEYIIGFGIKKSDSEVGPPPLKFRPLCTTRSNAYRGFECSYILRYVEFTNRPGGKKPWSLRQFATYHRYKSSQWSPCSTWILVGASQRTELRLDQYTRSIKDLIQANPFELHVIFLDTAIASWRPYLVYLTQLVNYQSDKAIGIMINDDENGDEQFLSIEAEDYQDLKQIEDEISDLMLCLESTLDTVSTLKEMYGKFHLHPEDNNSMQDSQYQSIYASDAVVFALEEQAREVSYTRKKAETLISKVQNTRTLISSLLERQSGHNINQQITALHKLERQGQDENVMMRQLAEKSSHDSSSMRILTIITMIYLPCTIVSNFYSTQFVQSKELDSGNTTLEYSTNAWLFFAISIPLTLFTIMIWYMWVNSERLLQLISMGRDDHRENVIKITQLLRYKRPSVGLPH</sequence>
<dbReference type="InterPro" id="IPR058257">
    <property type="entry name" value="CorA-like_dom"/>
</dbReference>
<dbReference type="Gene3D" id="1.20.58.340">
    <property type="entry name" value="Magnesium transport protein CorA, transmembrane region"/>
    <property type="match status" value="1"/>
</dbReference>
<feature type="transmembrane region" description="Helical" evidence="2">
    <location>
        <begin position="507"/>
        <end position="528"/>
    </location>
</feature>
<evidence type="ECO:0000256" key="1">
    <source>
        <dbReference type="SAM" id="MobiDB-lite"/>
    </source>
</evidence>
<evidence type="ECO:0000256" key="2">
    <source>
        <dbReference type="SAM" id="Phobius"/>
    </source>
</evidence>
<evidence type="ECO:0000313" key="5">
    <source>
        <dbReference type="Proteomes" id="UP000800038"/>
    </source>
</evidence>
<accession>A0A6A5SKK2</accession>
<feature type="compositionally biased region" description="Basic and acidic residues" evidence="1">
    <location>
        <begin position="52"/>
        <end position="64"/>
    </location>
</feature>
<dbReference type="Proteomes" id="UP000800038">
    <property type="component" value="Unassembled WGS sequence"/>
</dbReference>
<dbReference type="OrthoDB" id="5396681at2759"/>
<proteinExistence type="predicted"/>